<accession>A0A183ES09</accession>
<evidence type="ECO:0000313" key="2">
    <source>
        <dbReference type="Proteomes" id="UP000271098"/>
    </source>
</evidence>
<sequence>MEPEAGHGESRLGAEIGLRRRSTSISDDYSVQKTNDDATECKYIAAKNEVEDEGKEDNEKIELPSNKVQWATLEGATSKT</sequence>
<dbReference type="EMBL" id="UYRT01098847">
    <property type="protein sequence ID" value="VDN41909.1"/>
    <property type="molecule type" value="Genomic_DNA"/>
</dbReference>
<protein>
    <submittedName>
        <fullName evidence="1 3">Uncharacterized protein</fullName>
    </submittedName>
</protein>
<name>A0A183ES09_9BILA</name>
<gene>
    <name evidence="1" type="ORF">GPUH_LOCUS23748</name>
</gene>
<evidence type="ECO:0000313" key="3">
    <source>
        <dbReference type="WBParaSite" id="GPUH_0002378001-mRNA-1"/>
    </source>
</evidence>
<organism evidence="3">
    <name type="scientific">Gongylonema pulchrum</name>
    <dbReference type="NCBI Taxonomy" id="637853"/>
    <lineage>
        <taxon>Eukaryota</taxon>
        <taxon>Metazoa</taxon>
        <taxon>Ecdysozoa</taxon>
        <taxon>Nematoda</taxon>
        <taxon>Chromadorea</taxon>
        <taxon>Rhabditida</taxon>
        <taxon>Spirurina</taxon>
        <taxon>Spiruromorpha</taxon>
        <taxon>Spiruroidea</taxon>
        <taxon>Gongylonematidae</taxon>
        <taxon>Gongylonema</taxon>
    </lineage>
</organism>
<evidence type="ECO:0000313" key="1">
    <source>
        <dbReference type="EMBL" id="VDN41909.1"/>
    </source>
</evidence>
<reference evidence="3" key="1">
    <citation type="submission" date="2016-06" db="UniProtKB">
        <authorList>
            <consortium name="WormBaseParasite"/>
        </authorList>
    </citation>
    <scope>IDENTIFICATION</scope>
</reference>
<dbReference type="WBParaSite" id="GPUH_0002378001-mRNA-1">
    <property type="protein sequence ID" value="GPUH_0002378001-mRNA-1"/>
    <property type="gene ID" value="GPUH_0002378001"/>
</dbReference>
<dbReference type="Proteomes" id="UP000271098">
    <property type="component" value="Unassembled WGS sequence"/>
</dbReference>
<dbReference type="OrthoDB" id="203237at2759"/>
<proteinExistence type="predicted"/>
<dbReference type="AlphaFoldDB" id="A0A183ES09"/>
<keyword evidence="2" id="KW-1185">Reference proteome</keyword>
<reference evidence="1 2" key="2">
    <citation type="submission" date="2018-11" db="EMBL/GenBank/DDBJ databases">
        <authorList>
            <consortium name="Pathogen Informatics"/>
        </authorList>
    </citation>
    <scope>NUCLEOTIDE SEQUENCE [LARGE SCALE GENOMIC DNA]</scope>
</reference>